<accession>A0A2U3Q8U3</accession>
<gene>
    <name evidence="1" type="ORF">BRAD3257_6974</name>
</gene>
<evidence type="ECO:0000313" key="1">
    <source>
        <dbReference type="EMBL" id="SPP97833.1"/>
    </source>
</evidence>
<dbReference type="AlphaFoldDB" id="A0A2U3Q8U3"/>
<reference evidence="1 2" key="1">
    <citation type="submission" date="2018-03" db="EMBL/GenBank/DDBJ databases">
        <authorList>
            <person name="Gully D."/>
        </authorList>
    </citation>
    <scope>NUCLEOTIDE SEQUENCE [LARGE SCALE GENOMIC DNA]</scope>
    <source>
        <strain evidence="1">ORS3257</strain>
    </source>
</reference>
<name>A0A2U3Q8U3_9BRAD</name>
<evidence type="ECO:0000313" key="2">
    <source>
        <dbReference type="Proteomes" id="UP000246085"/>
    </source>
</evidence>
<dbReference type="KEGG" id="bvz:BRAD3257_6974"/>
<dbReference type="EMBL" id="LS398110">
    <property type="protein sequence ID" value="SPP97833.1"/>
    <property type="molecule type" value="Genomic_DNA"/>
</dbReference>
<dbReference type="Proteomes" id="UP000246085">
    <property type="component" value="Chromosome BRAD3257"/>
</dbReference>
<proteinExistence type="predicted"/>
<organism evidence="1 2">
    <name type="scientific">Bradyrhizobium vignae</name>
    <dbReference type="NCBI Taxonomy" id="1549949"/>
    <lineage>
        <taxon>Bacteria</taxon>
        <taxon>Pseudomonadati</taxon>
        <taxon>Pseudomonadota</taxon>
        <taxon>Alphaproteobacteria</taxon>
        <taxon>Hyphomicrobiales</taxon>
        <taxon>Nitrobacteraceae</taxon>
        <taxon>Bradyrhizobium</taxon>
    </lineage>
</organism>
<sequence length="116" mass="13010">MRWPSMNIAAIFAPTHWDVHHPNDPKAIAAPKAISSVEQRHPNVGGGYAIDLLPQVSLRWDHEEGPEDKHSAVRWIWTVTDCRRRLRIPTKSLPTAILEANRGALSDDRPGAGRPR</sequence>
<protein>
    <submittedName>
        <fullName evidence="1">Uncharacterized protein</fullName>
    </submittedName>
</protein>